<comment type="subcellular location">
    <subcellularLocation>
        <location evidence="2 9">Membrane</location>
        <topology evidence="2 9">Multi-pass membrane protein</topology>
    </subcellularLocation>
</comment>
<evidence type="ECO:0000256" key="8">
    <source>
        <dbReference type="ARBA" id="ARBA00025800"/>
    </source>
</evidence>
<feature type="compositionally biased region" description="Polar residues" evidence="10">
    <location>
        <begin position="17"/>
        <end position="29"/>
    </location>
</feature>
<dbReference type="InterPro" id="IPR011691">
    <property type="entry name" value="Vesicle_transpt_SFT2"/>
</dbReference>
<evidence type="ECO:0000256" key="5">
    <source>
        <dbReference type="ARBA" id="ARBA00022927"/>
    </source>
</evidence>
<evidence type="ECO:0000256" key="7">
    <source>
        <dbReference type="ARBA" id="ARBA00023136"/>
    </source>
</evidence>
<dbReference type="GO" id="GO:0016192">
    <property type="term" value="P:vesicle-mediated transport"/>
    <property type="evidence" value="ECO:0007669"/>
    <property type="project" value="InterPro"/>
</dbReference>
<name>A0AAN5I7A6_9BILA</name>
<keyword evidence="6 9" id="KW-1133">Transmembrane helix</keyword>
<protein>
    <recommendedName>
        <fullName evidence="9">Vesicle transport protein</fullName>
    </recommendedName>
</protein>
<evidence type="ECO:0000313" key="12">
    <source>
        <dbReference type="Proteomes" id="UP001328107"/>
    </source>
</evidence>
<gene>
    <name evidence="11" type="ORF">PMAYCL1PPCAC_24045</name>
</gene>
<keyword evidence="3 9" id="KW-0813">Transport</keyword>
<keyword evidence="12" id="KW-1185">Reference proteome</keyword>
<keyword evidence="5 9" id="KW-0653">Protein transport</keyword>
<evidence type="ECO:0000256" key="1">
    <source>
        <dbReference type="ARBA" id="ARBA00003566"/>
    </source>
</evidence>
<sequence length="125" mass="13329">MFSTLHTGNEEDVRSNGEGSNQSNEAQVSSSSLDWDTRLQYFIGFFCLSIVASFCGSALLMAGKLTGFCVLTSVSSALSLIGTFFLSGPLNQVKKMADSKRWVSSLLYVGSIAATLVAGPLLVQF</sequence>
<dbReference type="GO" id="GO:0012505">
    <property type="term" value="C:endomembrane system"/>
    <property type="evidence" value="ECO:0007669"/>
    <property type="project" value="UniProtKB-ARBA"/>
</dbReference>
<keyword evidence="4 9" id="KW-0812">Transmembrane</keyword>
<comment type="similarity">
    <text evidence="8 9">Belongs to the SFT2 family.</text>
</comment>
<feature type="transmembrane region" description="Helical" evidence="9">
    <location>
        <begin position="68"/>
        <end position="90"/>
    </location>
</feature>
<accession>A0AAN5I7A6</accession>
<dbReference type="GO" id="GO:0016020">
    <property type="term" value="C:membrane"/>
    <property type="evidence" value="ECO:0007669"/>
    <property type="project" value="UniProtKB-SubCell"/>
</dbReference>
<evidence type="ECO:0000256" key="9">
    <source>
        <dbReference type="RuleBase" id="RU363111"/>
    </source>
</evidence>
<evidence type="ECO:0000313" key="11">
    <source>
        <dbReference type="EMBL" id="GMR53850.1"/>
    </source>
</evidence>
<dbReference type="GO" id="GO:0015031">
    <property type="term" value="P:protein transport"/>
    <property type="evidence" value="ECO:0007669"/>
    <property type="project" value="UniProtKB-KW"/>
</dbReference>
<keyword evidence="7 9" id="KW-0472">Membrane</keyword>
<dbReference type="EMBL" id="BTRK01000005">
    <property type="protein sequence ID" value="GMR53850.1"/>
    <property type="molecule type" value="Genomic_DNA"/>
</dbReference>
<evidence type="ECO:0000256" key="6">
    <source>
        <dbReference type="ARBA" id="ARBA00022989"/>
    </source>
</evidence>
<dbReference type="AlphaFoldDB" id="A0AAN5I7A6"/>
<feature type="region of interest" description="Disordered" evidence="10">
    <location>
        <begin position="1"/>
        <end position="29"/>
    </location>
</feature>
<comment type="caution">
    <text evidence="11">The sequence shown here is derived from an EMBL/GenBank/DDBJ whole genome shotgun (WGS) entry which is preliminary data.</text>
</comment>
<reference evidence="12" key="1">
    <citation type="submission" date="2022-10" db="EMBL/GenBank/DDBJ databases">
        <title>Genome assembly of Pristionchus species.</title>
        <authorList>
            <person name="Yoshida K."/>
            <person name="Sommer R.J."/>
        </authorList>
    </citation>
    <scope>NUCLEOTIDE SEQUENCE [LARGE SCALE GENOMIC DNA]</scope>
    <source>
        <strain evidence="12">RS5460</strain>
    </source>
</reference>
<dbReference type="InterPro" id="IPR007305">
    <property type="entry name" value="Vesicle_transpt_Got1/SFT2"/>
</dbReference>
<feature type="transmembrane region" description="Helical" evidence="9">
    <location>
        <begin position="39"/>
        <end position="61"/>
    </location>
</feature>
<evidence type="ECO:0000256" key="10">
    <source>
        <dbReference type="SAM" id="MobiDB-lite"/>
    </source>
</evidence>
<dbReference type="Proteomes" id="UP001328107">
    <property type="component" value="Unassembled WGS sequence"/>
</dbReference>
<organism evidence="11 12">
    <name type="scientific">Pristionchus mayeri</name>
    <dbReference type="NCBI Taxonomy" id="1317129"/>
    <lineage>
        <taxon>Eukaryota</taxon>
        <taxon>Metazoa</taxon>
        <taxon>Ecdysozoa</taxon>
        <taxon>Nematoda</taxon>
        <taxon>Chromadorea</taxon>
        <taxon>Rhabditida</taxon>
        <taxon>Rhabditina</taxon>
        <taxon>Diplogasteromorpha</taxon>
        <taxon>Diplogasteroidea</taxon>
        <taxon>Neodiplogasteridae</taxon>
        <taxon>Pristionchus</taxon>
    </lineage>
</organism>
<evidence type="ECO:0000256" key="4">
    <source>
        <dbReference type="ARBA" id="ARBA00022692"/>
    </source>
</evidence>
<comment type="function">
    <text evidence="1 9">May be involved in fusion of retrograde transport vesicles derived from an endocytic compartment with the Golgi complex.</text>
</comment>
<evidence type="ECO:0000256" key="2">
    <source>
        <dbReference type="ARBA" id="ARBA00004141"/>
    </source>
</evidence>
<evidence type="ECO:0000256" key="3">
    <source>
        <dbReference type="ARBA" id="ARBA00022448"/>
    </source>
</evidence>
<dbReference type="PANTHER" id="PTHR23137">
    <property type="entry name" value="VESICLE TRANSPORT PROTEIN-RELATED"/>
    <property type="match status" value="1"/>
</dbReference>
<feature type="transmembrane region" description="Helical" evidence="9">
    <location>
        <begin position="102"/>
        <end position="123"/>
    </location>
</feature>
<dbReference type="Pfam" id="PF04178">
    <property type="entry name" value="Got1"/>
    <property type="match status" value="1"/>
</dbReference>
<proteinExistence type="inferred from homology"/>
<dbReference type="PANTHER" id="PTHR23137:SF6">
    <property type="entry name" value="VESICLE TRANSPORT PROTEIN"/>
    <property type="match status" value="1"/>
</dbReference>
<comment type="caution">
    <text evidence="9">Lacks conserved residue(s) required for the propagation of feature annotation.</text>
</comment>
<dbReference type="GO" id="GO:0005737">
    <property type="term" value="C:cytoplasm"/>
    <property type="evidence" value="ECO:0007669"/>
    <property type="project" value="UniProtKB-ARBA"/>
</dbReference>